<dbReference type="Pfam" id="PF01419">
    <property type="entry name" value="Jacalin"/>
    <property type="match status" value="1"/>
</dbReference>
<keyword evidence="4" id="KW-1185">Reference proteome</keyword>
<dbReference type="InterPro" id="IPR001229">
    <property type="entry name" value="Jacalin-like_lectin_dom"/>
</dbReference>
<feature type="region of interest" description="Disordered" evidence="1">
    <location>
        <begin position="1"/>
        <end position="24"/>
    </location>
</feature>
<dbReference type="PROSITE" id="PS51752">
    <property type="entry name" value="JACALIN_LECTIN"/>
    <property type="match status" value="1"/>
</dbReference>
<evidence type="ECO:0000313" key="3">
    <source>
        <dbReference type="EMBL" id="KAE8420440.1"/>
    </source>
</evidence>
<evidence type="ECO:0000313" key="4">
    <source>
        <dbReference type="Proteomes" id="UP000325395"/>
    </source>
</evidence>
<gene>
    <name evidence="3" type="ORF">BDV36DRAFT_293327</name>
</gene>
<accession>A0ABQ6WTU5</accession>
<name>A0ABQ6WTU5_9EURO</name>
<sequence length="147" mass="15684">MSANINRNWIYNPPQGGPGGDDFEATPADDNATVTKIEVWCQDSPGGHYSLSGLRITWSSGQTSRVYGSEHDYNVFDFAKGDQVTTMFINAGGRADRVDLHTNKGHHFSAGGTGGIGYTQNIGNGKLVGFWGRAGNGIDALGSVFQK</sequence>
<dbReference type="Gene3D" id="2.100.10.30">
    <property type="entry name" value="Jacalin-like lectin domain"/>
    <property type="match status" value="1"/>
</dbReference>
<evidence type="ECO:0000259" key="2">
    <source>
        <dbReference type="PROSITE" id="PS51752"/>
    </source>
</evidence>
<evidence type="ECO:0000256" key="1">
    <source>
        <dbReference type="SAM" id="MobiDB-lite"/>
    </source>
</evidence>
<dbReference type="InterPro" id="IPR036404">
    <property type="entry name" value="Jacalin-like_lectin_dom_sf"/>
</dbReference>
<dbReference type="SUPFAM" id="SSF51101">
    <property type="entry name" value="Mannose-binding lectins"/>
    <property type="match status" value="1"/>
</dbReference>
<organism evidence="3 4">
    <name type="scientific">Aspergillus pseudocaelatus</name>
    <dbReference type="NCBI Taxonomy" id="1825620"/>
    <lineage>
        <taxon>Eukaryota</taxon>
        <taxon>Fungi</taxon>
        <taxon>Dikarya</taxon>
        <taxon>Ascomycota</taxon>
        <taxon>Pezizomycotina</taxon>
        <taxon>Eurotiomycetes</taxon>
        <taxon>Eurotiomycetidae</taxon>
        <taxon>Eurotiales</taxon>
        <taxon>Aspergillaceae</taxon>
        <taxon>Aspergillus</taxon>
        <taxon>Aspergillus subgen. Circumdati</taxon>
    </lineage>
</organism>
<reference evidence="3 4" key="1">
    <citation type="submission" date="2019-04" db="EMBL/GenBank/DDBJ databases">
        <authorList>
            <consortium name="DOE Joint Genome Institute"/>
            <person name="Mondo S."/>
            <person name="Kjaerbolling I."/>
            <person name="Vesth T."/>
            <person name="Frisvad J.C."/>
            <person name="Nybo J.L."/>
            <person name="Theobald S."/>
            <person name="Kildgaard S."/>
            <person name="Isbrandt T."/>
            <person name="Kuo A."/>
            <person name="Sato A."/>
            <person name="Lyhne E.K."/>
            <person name="Kogle M.E."/>
            <person name="Wiebenga A."/>
            <person name="Kun R.S."/>
            <person name="Lubbers R.J."/>
            <person name="Makela M.R."/>
            <person name="Barry K."/>
            <person name="Chovatia M."/>
            <person name="Clum A."/>
            <person name="Daum C."/>
            <person name="Haridas S."/>
            <person name="He G."/>
            <person name="LaButti K."/>
            <person name="Lipzen A."/>
            <person name="Riley R."/>
            <person name="Salamov A."/>
            <person name="Simmons B.A."/>
            <person name="Magnuson J.K."/>
            <person name="Henrissat B."/>
            <person name="Mortensen U.H."/>
            <person name="Larsen T.O."/>
            <person name="Devries R.P."/>
            <person name="Grigoriev I.V."/>
            <person name="Machida M."/>
            <person name="Baker S.E."/>
            <person name="Andersen M.R."/>
            <person name="Cantor M.N."/>
            <person name="Hua S.X."/>
        </authorList>
    </citation>
    <scope>NUCLEOTIDE SEQUENCE [LARGE SCALE GENOMIC DNA]</scope>
    <source>
        <strain evidence="3 4">CBS 117616</strain>
    </source>
</reference>
<proteinExistence type="predicted"/>
<protein>
    <submittedName>
        <fullName evidence="3">Jacalin-like lectin domain-containing protein</fullName>
    </submittedName>
</protein>
<dbReference type="EMBL" id="ML735709">
    <property type="protein sequence ID" value="KAE8420440.1"/>
    <property type="molecule type" value="Genomic_DNA"/>
</dbReference>
<feature type="domain" description="Jacalin-type lectin" evidence="2">
    <location>
        <begin position="9"/>
        <end position="147"/>
    </location>
</feature>
<dbReference type="Proteomes" id="UP000325395">
    <property type="component" value="Unassembled WGS sequence"/>
</dbReference>